<dbReference type="EMBL" id="FNNI01000002">
    <property type="protein sequence ID" value="SDW67467.1"/>
    <property type="molecule type" value="Genomic_DNA"/>
</dbReference>
<evidence type="ECO:0000313" key="4">
    <source>
        <dbReference type="Proteomes" id="UP000198500"/>
    </source>
</evidence>
<dbReference type="Proteomes" id="UP000198500">
    <property type="component" value="Unassembled WGS sequence"/>
</dbReference>
<gene>
    <name evidence="3" type="ORF">SAMN05443545_102411</name>
</gene>
<feature type="region of interest" description="Disordered" evidence="1">
    <location>
        <begin position="145"/>
        <end position="172"/>
    </location>
</feature>
<dbReference type="Pfam" id="PF11286">
    <property type="entry name" value="DUF3087"/>
    <property type="match status" value="1"/>
</dbReference>
<evidence type="ECO:0000256" key="1">
    <source>
        <dbReference type="SAM" id="MobiDB-lite"/>
    </source>
</evidence>
<feature type="transmembrane region" description="Helical" evidence="2">
    <location>
        <begin position="21"/>
        <end position="43"/>
    </location>
</feature>
<keyword evidence="2" id="KW-0472">Membrane</keyword>
<accession>A0A1H2VGK2</accession>
<reference evidence="3 4" key="1">
    <citation type="submission" date="2016-10" db="EMBL/GenBank/DDBJ databases">
        <authorList>
            <person name="de Groot N.N."/>
        </authorList>
    </citation>
    <scope>NUCLEOTIDE SEQUENCE [LARGE SCALE GENOMIC DNA]</scope>
    <source>
        <strain evidence="3 4">DSM 19219</strain>
    </source>
</reference>
<dbReference type="InterPro" id="IPR021438">
    <property type="entry name" value="DUF3087"/>
</dbReference>
<keyword evidence="2" id="KW-1133">Transmembrane helix</keyword>
<dbReference type="OrthoDB" id="6118461at2"/>
<proteinExistence type="predicted"/>
<protein>
    <recommendedName>
        <fullName evidence="5">DUF3087 domain-containing protein</fullName>
    </recommendedName>
</protein>
<evidence type="ECO:0000256" key="2">
    <source>
        <dbReference type="SAM" id="Phobius"/>
    </source>
</evidence>
<sequence length="172" mass="19700">MATIFRFESHDPDRYRRKARIISLSMSAQVIVLAVVFSQLLSLGLDGGLWRYLTGILLALLATSLIFAILLERPWMAEMRYAWELRQRLSQVRGYLPTLRQAIEENNPTALEVLAFYHQGLEQLAALNGRTLDDDTERQAEKAVVRQRREAHGMPPTVDGFDPEDLRAFKKS</sequence>
<name>A0A1H2VGK2_9GAMM</name>
<evidence type="ECO:0008006" key="5">
    <source>
        <dbReference type="Google" id="ProtNLM"/>
    </source>
</evidence>
<organism evidence="3 4">
    <name type="scientific">Aidingimonas halophila</name>
    <dbReference type="NCBI Taxonomy" id="574349"/>
    <lineage>
        <taxon>Bacteria</taxon>
        <taxon>Pseudomonadati</taxon>
        <taxon>Pseudomonadota</taxon>
        <taxon>Gammaproteobacteria</taxon>
        <taxon>Oceanospirillales</taxon>
        <taxon>Halomonadaceae</taxon>
        <taxon>Aidingimonas</taxon>
    </lineage>
</organism>
<keyword evidence="4" id="KW-1185">Reference proteome</keyword>
<keyword evidence="2" id="KW-0812">Transmembrane</keyword>
<evidence type="ECO:0000313" key="3">
    <source>
        <dbReference type="EMBL" id="SDW67467.1"/>
    </source>
</evidence>
<dbReference type="RefSeq" id="WP_092568466.1">
    <property type="nucleotide sequence ID" value="NZ_BMXH01000002.1"/>
</dbReference>
<dbReference type="AlphaFoldDB" id="A0A1H2VGK2"/>
<feature type="transmembrane region" description="Helical" evidence="2">
    <location>
        <begin position="49"/>
        <end position="71"/>
    </location>
</feature>